<keyword evidence="8 12" id="KW-1133">Transmembrane helix</keyword>
<dbReference type="InterPro" id="IPR003591">
    <property type="entry name" value="Leu-rich_rpt_typical-subtyp"/>
</dbReference>
<dbReference type="Pfam" id="PF08263">
    <property type="entry name" value="LRRNT_2"/>
    <property type="match status" value="1"/>
</dbReference>
<dbReference type="GO" id="GO:0005886">
    <property type="term" value="C:plasma membrane"/>
    <property type="evidence" value="ECO:0007669"/>
    <property type="project" value="UniProtKB-SubCell"/>
</dbReference>
<dbReference type="SMART" id="SM00365">
    <property type="entry name" value="LRR_SD22"/>
    <property type="match status" value="7"/>
</dbReference>
<keyword evidence="4" id="KW-0433">Leucine-rich repeat</keyword>
<dbReference type="AlphaFoldDB" id="A0ABD3LB08"/>
<dbReference type="SUPFAM" id="SSF52058">
    <property type="entry name" value="L domain-like"/>
    <property type="match status" value="2"/>
</dbReference>
<feature type="domain" description="Disease resistance R13L4/SHOC-2-like LRR" evidence="14">
    <location>
        <begin position="249"/>
        <end position="421"/>
    </location>
</feature>
<dbReference type="Gene3D" id="3.80.10.10">
    <property type="entry name" value="Ribonuclease Inhibitor"/>
    <property type="match status" value="3"/>
</dbReference>
<keyword evidence="5 12" id="KW-0812">Transmembrane</keyword>
<dbReference type="InterPro" id="IPR032675">
    <property type="entry name" value="LRR_dom_sf"/>
</dbReference>
<keyword evidence="3" id="KW-1003">Cell membrane</keyword>
<evidence type="ECO:0000256" key="11">
    <source>
        <dbReference type="ARBA" id="ARBA00023180"/>
    </source>
</evidence>
<evidence type="ECO:0000256" key="10">
    <source>
        <dbReference type="ARBA" id="ARBA00023170"/>
    </source>
</evidence>
<dbReference type="Proteomes" id="UP001634007">
    <property type="component" value="Unassembled WGS sequence"/>
</dbReference>
<dbReference type="Pfam" id="PF23598">
    <property type="entry name" value="LRR_14"/>
    <property type="match status" value="1"/>
</dbReference>
<evidence type="ECO:0000259" key="13">
    <source>
        <dbReference type="Pfam" id="PF08263"/>
    </source>
</evidence>
<comment type="caution">
    <text evidence="15">The sequence shown here is derived from an EMBL/GenBank/DDBJ whole genome shotgun (WGS) entry which is preliminary data.</text>
</comment>
<protein>
    <recommendedName>
        <fullName evidence="17">Leucine-rich repeat-containing N-terminal plant-type domain-containing protein</fullName>
    </recommendedName>
</protein>
<dbReference type="PANTHER" id="PTHR48061">
    <property type="entry name" value="LEUCINE-RICH REPEAT RECEPTOR PROTEIN KINASE EMS1-LIKE-RELATED"/>
    <property type="match status" value="1"/>
</dbReference>
<dbReference type="InterPro" id="IPR013210">
    <property type="entry name" value="LRR_N_plant-typ"/>
</dbReference>
<dbReference type="Pfam" id="PF12799">
    <property type="entry name" value="LRR_4"/>
    <property type="match status" value="1"/>
</dbReference>
<evidence type="ECO:0008006" key="17">
    <source>
        <dbReference type="Google" id="ProtNLM"/>
    </source>
</evidence>
<comment type="subcellular location">
    <subcellularLocation>
        <location evidence="1">Cell membrane</location>
        <topology evidence="1">Single-pass type I membrane protein</topology>
    </subcellularLocation>
</comment>
<evidence type="ECO:0000256" key="7">
    <source>
        <dbReference type="ARBA" id="ARBA00022737"/>
    </source>
</evidence>
<dbReference type="InterPro" id="IPR046956">
    <property type="entry name" value="RLP23-like"/>
</dbReference>
<dbReference type="FunFam" id="3.80.10.10:FF:000213">
    <property type="entry name" value="Tyrosine-sulfated glycopeptide receptor 1"/>
    <property type="match status" value="1"/>
</dbReference>
<proteinExistence type="inferred from homology"/>
<evidence type="ECO:0000256" key="3">
    <source>
        <dbReference type="ARBA" id="ARBA00022475"/>
    </source>
</evidence>
<dbReference type="FunFam" id="3.80.10.10:FF:000095">
    <property type="entry name" value="LRR receptor-like serine/threonine-protein kinase GSO1"/>
    <property type="match status" value="1"/>
</dbReference>
<evidence type="ECO:0000256" key="4">
    <source>
        <dbReference type="ARBA" id="ARBA00022614"/>
    </source>
</evidence>
<evidence type="ECO:0000259" key="14">
    <source>
        <dbReference type="Pfam" id="PF23598"/>
    </source>
</evidence>
<dbReference type="InterPro" id="IPR055414">
    <property type="entry name" value="LRR_R13L4/SHOC2-like"/>
</dbReference>
<dbReference type="Pfam" id="PF13855">
    <property type="entry name" value="LRR_8"/>
    <property type="match status" value="1"/>
</dbReference>
<comment type="similarity">
    <text evidence="2">Belongs to the RLP family.</text>
</comment>
<dbReference type="EMBL" id="JBJKBG010000002">
    <property type="protein sequence ID" value="KAL3748708.1"/>
    <property type="molecule type" value="Genomic_DNA"/>
</dbReference>
<evidence type="ECO:0000313" key="16">
    <source>
        <dbReference type="Proteomes" id="UP001634007"/>
    </source>
</evidence>
<feature type="domain" description="Leucine-rich repeat-containing N-terminal plant-type" evidence="13">
    <location>
        <begin position="21"/>
        <end position="67"/>
    </location>
</feature>
<reference evidence="15 16" key="1">
    <citation type="submission" date="2024-11" db="EMBL/GenBank/DDBJ databases">
        <title>Chromosome-level genome assembly of Eucalyptus globulus Labill. provides insights into its genome evolution.</title>
        <authorList>
            <person name="Li X."/>
        </authorList>
    </citation>
    <scope>NUCLEOTIDE SEQUENCE [LARGE SCALE GENOMIC DNA]</scope>
    <source>
        <strain evidence="15">CL2024</strain>
        <tissue evidence="15">Fresh tender leaves</tissue>
    </source>
</reference>
<evidence type="ECO:0000256" key="8">
    <source>
        <dbReference type="ARBA" id="ARBA00022989"/>
    </source>
</evidence>
<evidence type="ECO:0000256" key="5">
    <source>
        <dbReference type="ARBA" id="ARBA00022692"/>
    </source>
</evidence>
<evidence type="ECO:0000256" key="6">
    <source>
        <dbReference type="ARBA" id="ARBA00022729"/>
    </source>
</evidence>
<feature type="transmembrane region" description="Helical" evidence="12">
    <location>
        <begin position="846"/>
        <end position="865"/>
    </location>
</feature>
<dbReference type="PRINTS" id="PR00019">
    <property type="entry name" value="LEURICHRPT"/>
</dbReference>
<evidence type="ECO:0000256" key="1">
    <source>
        <dbReference type="ARBA" id="ARBA00004251"/>
    </source>
</evidence>
<keyword evidence="11" id="KW-0325">Glycoprotein</keyword>
<keyword evidence="10" id="KW-0675">Receptor</keyword>
<keyword evidence="9 12" id="KW-0472">Membrane</keyword>
<organism evidence="15 16">
    <name type="scientific">Eucalyptus globulus</name>
    <name type="common">Tasmanian blue gum</name>
    <dbReference type="NCBI Taxonomy" id="34317"/>
    <lineage>
        <taxon>Eukaryota</taxon>
        <taxon>Viridiplantae</taxon>
        <taxon>Streptophyta</taxon>
        <taxon>Embryophyta</taxon>
        <taxon>Tracheophyta</taxon>
        <taxon>Spermatophyta</taxon>
        <taxon>Magnoliopsida</taxon>
        <taxon>eudicotyledons</taxon>
        <taxon>Gunneridae</taxon>
        <taxon>Pentapetalae</taxon>
        <taxon>rosids</taxon>
        <taxon>malvids</taxon>
        <taxon>Myrtales</taxon>
        <taxon>Myrtaceae</taxon>
        <taxon>Myrtoideae</taxon>
        <taxon>Eucalypteae</taxon>
        <taxon>Eucalyptus</taxon>
    </lineage>
</organism>
<dbReference type="Pfam" id="PF00560">
    <property type="entry name" value="LRR_1"/>
    <property type="match status" value="5"/>
</dbReference>
<evidence type="ECO:0000256" key="9">
    <source>
        <dbReference type="ARBA" id="ARBA00023136"/>
    </source>
</evidence>
<evidence type="ECO:0000256" key="12">
    <source>
        <dbReference type="SAM" id="Phobius"/>
    </source>
</evidence>
<accession>A0ABD3LB08</accession>
<name>A0ABD3LB08_EUCGL</name>
<sequence length="893" mass="98953">MIPLHFASSKTLPSTSPTKCHEQERSALLEFKQSLFHPYVETCPPSKLESWRLEDSNCCSWEGVKCDEGTGYLTSLDLSESCLSGPIDSKASLFRLPHMQSLNLAWNDFNLSQIPSAIGGLVKLTSLNLSSSNFEGQIPSQVLKLSNLTSLDLSQNYGLELRNPSVETLVQFFTKLEHLDLSSLNVSAPVPDAITNLSSLTSLVLQNCNLRGTFPTTIFKLPRLQLLDLGFNPELSGHLPEFHLHSPIKSLSLRETNFSGSLPASLGNLAFLSEFHIGQSNFSGNIPSSIGNLTQLTILSFQYNKLSGKIPSSLGKLIQLSYLDLGKNLLSGEIPAEITGLTRLTYLDLSFNRLNGPIPENISNLENLHYLVLQSNNLNGTLRLDVILKLQHLNMLQLSSNEFLSIIVPGMNASLPNLSVLGLASSNLSELPIFLSYQSRLQWLDLSQNRIYGPTPPWFLNVSVSQLQFLNLSRNSITGFIAFKWLNLKTLDLRSNDIQGLIPLPPKSIEFYLVSNNKLSGEISSEMCQLSSISILDLSKNKLSGVIPPCLSNLSDSLFVLSLSGNDLYGRFPQLQNDVCGLRMIDVSYNQLQGSLPQGLANCSDLEFLNIENNQIVDKFPSWMGSLSYLKVLILRSNRFHGTIGELEARDQYFDMWSAMKVHTADDARYYGTRVLTVYVFSLDDGKYDYSMTIINKGNFLEYKRILAYLNVIDLSSNNLIGEIPNFIGSLTELRMLNLSNNALTGSIPLSLANLTELEALDLSSNKLSGMIPPALAQLSFLAFFNVSDNHLSGPIPQVNQFTTFKIDSYGGNLGLCGVPLKKKCGNPVEALPPPPSGALAENLDWKIVLMGFGSGLVIGVVMGLNTTSRIERRFLRFYRGWQRRRIHQIRFV</sequence>
<dbReference type="SMART" id="SM00369">
    <property type="entry name" value="LRR_TYP"/>
    <property type="match status" value="11"/>
</dbReference>
<keyword evidence="7" id="KW-0677">Repeat</keyword>
<keyword evidence="16" id="KW-1185">Reference proteome</keyword>
<keyword evidence="6" id="KW-0732">Signal</keyword>
<dbReference type="PROSITE" id="PS51450">
    <property type="entry name" value="LRR"/>
    <property type="match status" value="2"/>
</dbReference>
<dbReference type="InterPro" id="IPR001611">
    <property type="entry name" value="Leu-rich_rpt"/>
</dbReference>
<evidence type="ECO:0000256" key="2">
    <source>
        <dbReference type="ARBA" id="ARBA00009592"/>
    </source>
</evidence>
<dbReference type="PANTHER" id="PTHR48061:SF50">
    <property type="entry name" value="LEUCINE-RICH REPEAT-CONTAINING N-TERMINAL PLANT-TYPE DOMAIN-CONTAINING PROTEIN"/>
    <property type="match status" value="1"/>
</dbReference>
<evidence type="ECO:0000313" key="15">
    <source>
        <dbReference type="EMBL" id="KAL3748708.1"/>
    </source>
</evidence>
<dbReference type="InterPro" id="IPR025875">
    <property type="entry name" value="Leu-rich_rpt_4"/>
</dbReference>
<gene>
    <name evidence="15" type="ORF">ACJRO7_009877</name>
</gene>
<dbReference type="SUPFAM" id="SSF52047">
    <property type="entry name" value="RNI-like"/>
    <property type="match status" value="1"/>
</dbReference>